<feature type="domain" description="SnoaL-like" evidence="2">
    <location>
        <begin position="129"/>
        <end position="252"/>
    </location>
</feature>
<organism evidence="3 4">
    <name type="scientific">Croceicoccus esteveae</name>
    <dbReference type="NCBI Taxonomy" id="3075597"/>
    <lineage>
        <taxon>Bacteria</taxon>
        <taxon>Pseudomonadati</taxon>
        <taxon>Pseudomonadota</taxon>
        <taxon>Alphaproteobacteria</taxon>
        <taxon>Sphingomonadales</taxon>
        <taxon>Erythrobacteraceae</taxon>
        <taxon>Croceicoccus</taxon>
    </lineage>
</organism>
<dbReference type="Pfam" id="PF07110">
    <property type="entry name" value="EthD"/>
    <property type="match status" value="1"/>
</dbReference>
<dbReference type="InterPro" id="IPR032710">
    <property type="entry name" value="NTF2-like_dom_sf"/>
</dbReference>
<dbReference type="InterPro" id="IPR037401">
    <property type="entry name" value="SnoaL-like"/>
</dbReference>
<evidence type="ECO:0000259" key="2">
    <source>
        <dbReference type="Pfam" id="PF13577"/>
    </source>
</evidence>
<feature type="domain" description="EthD" evidence="1">
    <location>
        <begin position="13"/>
        <end position="103"/>
    </location>
</feature>
<dbReference type="Gene3D" id="3.30.70.100">
    <property type="match status" value="1"/>
</dbReference>
<dbReference type="Gene3D" id="3.10.450.50">
    <property type="match status" value="1"/>
</dbReference>
<evidence type="ECO:0000313" key="4">
    <source>
        <dbReference type="Proteomes" id="UP001259803"/>
    </source>
</evidence>
<proteinExistence type="predicted"/>
<accession>A0ABU2ZL05</accession>
<dbReference type="Pfam" id="PF13577">
    <property type="entry name" value="SnoaL_4"/>
    <property type="match status" value="1"/>
</dbReference>
<sequence>MTMKCTALLKCRSGMTPEAFRHYYENRHAPLIRSLLPGIRDYRRNYLQDEGAFIYPGATRPDFDVITEMWFDDAAAYQHFLAVAAQEHVAQQIAQDEENVFDRAMTRMFVVEERSSMLPSPTEAAMTALIDERAIRDRLAQFAKVLDRKDWDALAEVFADDIVFDYGYGKDEHGMAALRQNMARHLDGCGPTQHLIGSISVTVDAQDATSCAYVQARHQRTDDRNGPVFDANGEYRDVWQRRAQGWRIVRRDAAWHMHSGDPAILGPGTAGSD</sequence>
<name>A0ABU2ZL05_9SPHN</name>
<protein>
    <submittedName>
        <fullName evidence="3">EthD family reductase</fullName>
    </submittedName>
</protein>
<gene>
    <name evidence="3" type="ORF">RM533_12900</name>
</gene>
<dbReference type="SUPFAM" id="SSF54427">
    <property type="entry name" value="NTF2-like"/>
    <property type="match status" value="1"/>
</dbReference>
<dbReference type="CDD" id="cd00531">
    <property type="entry name" value="NTF2_like"/>
    <property type="match status" value="1"/>
</dbReference>
<dbReference type="InterPro" id="IPR011008">
    <property type="entry name" value="Dimeric_a/b-barrel"/>
</dbReference>
<dbReference type="SUPFAM" id="SSF54909">
    <property type="entry name" value="Dimeric alpha+beta barrel"/>
    <property type="match status" value="1"/>
</dbReference>
<evidence type="ECO:0000313" key="3">
    <source>
        <dbReference type="EMBL" id="MDT0577065.1"/>
    </source>
</evidence>
<comment type="caution">
    <text evidence="3">The sequence shown here is derived from an EMBL/GenBank/DDBJ whole genome shotgun (WGS) entry which is preliminary data.</text>
</comment>
<dbReference type="NCBIfam" id="TIGR02118">
    <property type="entry name" value="EthD family reductase"/>
    <property type="match status" value="1"/>
</dbReference>
<dbReference type="EMBL" id="JAVRHS010000016">
    <property type="protein sequence ID" value="MDT0577065.1"/>
    <property type="molecule type" value="Genomic_DNA"/>
</dbReference>
<dbReference type="Proteomes" id="UP001259803">
    <property type="component" value="Unassembled WGS sequence"/>
</dbReference>
<keyword evidence="4" id="KW-1185">Reference proteome</keyword>
<dbReference type="RefSeq" id="WP_311341639.1">
    <property type="nucleotide sequence ID" value="NZ_JAVRHS010000016.1"/>
</dbReference>
<evidence type="ECO:0000259" key="1">
    <source>
        <dbReference type="Pfam" id="PF07110"/>
    </source>
</evidence>
<dbReference type="InterPro" id="IPR009799">
    <property type="entry name" value="EthD_dom"/>
</dbReference>
<reference evidence="3 4" key="1">
    <citation type="submission" date="2023-09" db="EMBL/GenBank/DDBJ databases">
        <authorList>
            <person name="Rey-Velasco X."/>
        </authorList>
    </citation>
    <scope>NUCLEOTIDE SEQUENCE [LARGE SCALE GENOMIC DNA]</scope>
    <source>
        <strain evidence="3 4">F390</strain>
    </source>
</reference>